<organism evidence="1">
    <name type="scientific">uncultured Caudovirales phage</name>
    <dbReference type="NCBI Taxonomy" id="2100421"/>
    <lineage>
        <taxon>Viruses</taxon>
        <taxon>Duplodnaviria</taxon>
        <taxon>Heunggongvirae</taxon>
        <taxon>Uroviricota</taxon>
        <taxon>Caudoviricetes</taxon>
        <taxon>Peduoviridae</taxon>
        <taxon>Maltschvirus</taxon>
        <taxon>Maltschvirus maltsch</taxon>
    </lineage>
</organism>
<proteinExistence type="predicted"/>
<sequence length="88" mass="9749">MKLKWEKRGKGTIALIGVLKGQGRTFGWVMPKGWRFSSEGDTGWIEVGIAGLLHTGIMPCEEARYYSLRAAMRALKETVVVLLIGRGL</sequence>
<dbReference type="EMBL" id="LR796172">
    <property type="protein sequence ID" value="CAB4123514.1"/>
    <property type="molecule type" value="Genomic_DNA"/>
</dbReference>
<protein>
    <submittedName>
        <fullName evidence="1">Uncharacterized protein</fullName>
    </submittedName>
</protein>
<gene>
    <name evidence="1" type="ORF">UFOVP48_17</name>
</gene>
<name>A0A6J5KME3_9CAUD</name>
<reference evidence="1" key="1">
    <citation type="submission" date="2020-04" db="EMBL/GenBank/DDBJ databases">
        <authorList>
            <person name="Chiriac C."/>
            <person name="Salcher M."/>
            <person name="Ghai R."/>
            <person name="Kavagutti S V."/>
        </authorList>
    </citation>
    <scope>NUCLEOTIDE SEQUENCE</scope>
</reference>
<accession>A0A6J5KME3</accession>
<evidence type="ECO:0000313" key="1">
    <source>
        <dbReference type="EMBL" id="CAB4123514.1"/>
    </source>
</evidence>